<dbReference type="InterPro" id="IPR001810">
    <property type="entry name" value="F-box_dom"/>
</dbReference>
<organism evidence="2 3">
    <name type="scientific">Coffea arabica</name>
    <name type="common">Arabian coffee</name>
    <dbReference type="NCBI Taxonomy" id="13443"/>
    <lineage>
        <taxon>Eukaryota</taxon>
        <taxon>Viridiplantae</taxon>
        <taxon>Streptophyta</taxon>
        <taxon>Embryophyta</taxon>
        <taxon>Tracheophyta</taxon>
        <taxon>Spermatophyta</taxon>
        <taxon>Magnoliopsida</taxon>
        <taxon>eudicotyledons</taxon>
        <taxon>Gunneridae</taxon>
        <taxon>Pentapetalae</taxon>
        <taxon>asterids</taxon>
        <taxon>lamiids</taxon>
        <taxon>Gentianales</taxon>
        <taxon>Rubiaceae</taxon>
        <taxon>Ixoroideae</taxon>
        <taxon>Gardenieae complex</taxon>
        <taxon>Bertiereae - Coffeeae clade</taxon>
        <taxon>Coffeeae</taxon>
        <taxon>Coffea</taxon>
    </lineage>
</organism>
<dbReference type="Proteomes" id="UP001652660">
    <property type="component" value="Chromosome 1e"/>
</dbReference>
<gene>
    <name evidence="3" type="primary">LOC113695041</name>
</gene>
<dbReference type="RefSeq" id="XP_027069805.1">
    <property type="nucleotide sequence ID" value="XM_027214004.1"/>
</dbReference>
<keyword evidence="2" id="KW-1185">Reference proteome</keyword>
<dbReference type="NCBIfam" id="TIGR01640">
    <property type="entry name" value="F_box_assoc_1"/>
    <property type="match status" value="1"/>
</dbReference>
<reference evidence="3" key="2">
    <citation type="submission" date="2025-08" db="UniProtKB">
        <authorList>
            <consortium name="RefSeq"/>
        </authorList>
    </citation>
    <scope>IDENTIFICATION</scope>
    <source>
        <tissue evidence="3">Leaves</tissue>
    </source>
</reference>
<dbReference type="Pfam" id="PF08268">
    <property type="entry name" value="FBA_3"/>
    <property type="match status" value="1"/>
</dbReference>
<dbReference type="SUPFAM" id="SSF81383">
    <property type="entry name" value="F-box domain"/>
    <property type="match status" value="1"/>
</dbReference>
<dbReference type="InterPro" id="IPR017451">
    <property type="entry name" value="F-box-assoc_interact_dom"/>
</dbReference>
<dbReference type="Pfam" id="PF12937">
    <property type="entry name" value="F-box-like"/>
    <property type="match status" value="1"/>
</dbReference>
<sequence>MAARIENLRPCRRQNTVSGCLPESKRLESCPHSNQKKKVLCMPRLPQEIVFNILLCLPADILYNVMRYVCREWYNVIRDPVFANAHVLKSDRGSLIWTGPNRLGVPYVELMKPRDLIEMTRVRFPDFGGMLVSSCNGLVCYTTVKRSYYHYIANPVTKEIVRIPTASEVPWISCLGYTSSSKEYKLVEFNGGHERLDCGILTLGVDKEWRFLDATNQTLKIKRFLIEVLVGSQVATDDGFVHLPHYSFNLTLDLESETFFLCSVPNCSNTEREDMKYFGTGRSLCFMDRKGKFSWELWLLKNVPTGDWTKLATIDLGSQEQWLRQSLCPQGFRLGPIGWLKDGEIAIFHVNYDPSFGNLTLFHDAEAQPLRNCIAYNVKTGAMNSYQLDEDDNFYSGGSYVPHVKSLVSLEFATN</sequence>
<proteinExistence type="predicted"/>
<protein>
    <submittedName>
        <fullName evidence="3">F-box protein At3g52320</fullName>
    </submittedName>
</protein>
<dbReference type="PROSITE" id="PS50181">
    <property type="entry name" value="FBOX"/>
    <property type="match status" value="1"/>
</dbReference>
<dbReference type="PANTHER" id="PTHR31672">
    <property type="entry name" value="BNACNNG10540D PROTEIN"/>
    <property type="match status" value="1"/>
</dbReference>
<evidence type="ECO:0000259" key="1">
    <source>
        <dbReference type="PROSITE" id="PS50181"/>
    </source>
</evidence>
<dbReference type="InterPro" id="IPR036047">
    <property type="entry name" value="F-box-like_dom_sf"/>
</dbReference>
<dbReference type="SMART" id="SM00256">
    <property type="entry name" value="FBOX"/>
    <property type="match status" value="1"/>
</dbReference>
<dbReference type="Gene3D" id="1.20.1280.50">
    <property type="match status" value="1"/>
</dbReference>
<dbReference type="OrthoDB" id="1918594at2759"/>
<dbReference type="PANTHER" id="PTHR31672:SF11">
    <property type="entry name" value="F-BOX PROTEIN CPR1-LIKE ISOFORM X2"/>
    <property type="match status" value="1"/>
</dbReference>
<accession>A0A6P6SVI6</accession>
<dbReference type="InterPro" id="IPR050796">
    <property type="entry name" value="SCF_F-box_component"/>
</dbReference>
<name>A0A6P6SVI6_COFAR</name>
<dbReference type="GeneID" id="113695041"/>
<evidence type="ECO:0000313" key="2">
    <source>
        <dbReference type="Proteomes" id="UP001652660"/>
    </source>
</evidence>
<feature type="domain" description="F-box" evidence="1">
    <location>
        <begin position="39"/>
        <end position="85"/>
    </location>
</feature>
<evidence type="ECO:0000313" key="3">
    <source>
        <dbReference type="RefSeq" id="XP_027069805.1"/>
    </source>
</evidence>
<dbReference type="AlphaFoldDB" id="A0A6P6SVI6"/>
<reference evidence="2" key="1">
    <citation type="journal article" date="2025" name="Foods">
        <title>Unveiling the Microbial Signatures of Arabica Coffee Cherries: Insights into Ripeness Specific Diversity, Functional Traits, and Implications for Quality and Safety.</title>
        <authorList>
            <consortium name="RefSeq"/>
            <person name="Tenea G.N."/>
            <person name="Cifuentes V."/>
            <person name="Reyes P."/>
            <person name="Cevallos-Vallejos M."/>
        </authorList>
    </citation>
    <scope>NUCLEOTIDE SEQUENCE [LARGE SCALE GENOMIC DNA]</scope>
</reference>
<dbReference type="InterPro" id="IPR013187">
    <property type="entry name" value="F-box-assoc_dom_typ3"/>
</dbReference>